<dbReference type="Gene3D" id="4.10.320.10">
    <property type="entry name" value="E3-binding domain"/>
    <property type="match status" value="1"/>
</dbReference>
<dbReference type="GO" id="GO:0016746">
    <property type="term" value="F:acyltransferase activity"/>
    <property type="evidence" value="ECO:0007669"/>
    <property type="project" value="InterPro"/>
</dbReference>
<feature type="domain" description="Lsr2 dimerization" evidence="2">
    <location>
        <begin position="5"/>
        <end position="59"/>
    </location>
</feature>
<comment type="caution">
    <text evidence="4">The sequence shown here is derived from an EMBL/GenBank/DDBJ whole genome shotgun (WGS) entry which is preliminary data.</text>
</comment>
<dbReference type="InterPro" id="IPR024412">
    <property type="entry name" value="Lsr2_dim_dom"/>
</dbReference>
<feature type="domain" description="Lsr2 DNA-binding" evidence="3">
    <location>
        <begin position="74"/>
        <end position="107"/>
    </location>
</feature>
<keyword evidence="1" id="KW-0238">DNA-binding</keyword>
<dbReference type="RefSeq" id="WP_007590158.1">
    <property type="nucleotide sequence ID" value="NZ_PKKM01000017.1"/>
</dbReference>
<dbReference type="InterPro" id="IPR042261">
    <property type="entry name" value="Lsr2-like_dimerization"/>
</dbReference>
<dbReference type="Pfam" id="PF11774">
    <property type="entry name" value="Lsr2"/>
    <property type="match status" value="1"/>
</dbReference>
<dbReference type="InterPro" id="IPR055370">
    <property type="entry name" value="Lsr2_DNA-bd"/>
</dbReference>
<dbReference type="Proteomes" id="UP000234198">
    <property type="component" value="Unassembled WGS sequence"/>
</dbReference>
<dbReference type="Pfam" id="PF23359">
    <property type="entry name" value="Lsr2_DNA-bd"/>
    <property type="match status" value="1"/>
</dbReference>
<accession>A0A2I1HXX2</accession>
<dbReference type="EMBL" id="PKKM01000017">
    <property type="protein sequence ID" value="PKY63734.1"/>
    <property type="molecule type" value="Genomic_DNA"/>
</dbReference>
<evidence type="ECO:0000313" key="4">
    <source>
        <dbReference type="EMBL" id="PKY63734.1"/>
    </source>
</evidence>
<evidence type="ECO:0000256" key="1">
    <source>
        <dbReference type="ARBA" id="ARBA00023125"/>
    </source>
</evidence>
<sequence>MKKTKKIVEVVDDFDGTPADQTVRFAFNGASYEIDLNRAHFEEFAEAIQPYIKAGRKTGSTRRRGNAGNPTQRLENAKIRAWAKENGHNVSERGRIPAEVVEEYRKAQA</sequence>
<dbReference type="InterPro" id="IPR036625">
    <property type="entry name" value="E3-bd_dom_sf"/>
</dbReference>
<organism evidence="4 5">
    <name type="scientific">Schaalia odontolytica</name>
    <dbReference type="NCBI Taxonomy" id="1660"/>
    <lineage>
        <taxon>Bacteria</taxon>
        <taxon>Bacillati</taxon>
        <taxon>Actinomycetota</taxon>
        <taxon>Actinomycetes</taxon>
        <taxon>Actinomycetales</taxon>
        <taxon>Actinomycetaceae</taxon>
        <taxon>Schaalia</taxon>
    </lineage>
</organism>
<dbReference type="AlphaFoldDB" id="A0A2I1HXX2"/>
<name>A0A2I1HXX2_9ACTO</name>
<dbReference type="Gene3D" id="3.30.60.230">
    <property type="entry name" value="Lsr2, dimerization domain"/>
    <property type="match status" value="1"/>
</dbReference>
<reference evidence="4 5" key="1">
    <citation type="submission" date="2017-12" db="EMBL/GenBank/DDBJ databases">
        <title>Phylogenetic diversity of female urinary microbiome.</title>
        <authorList>
            <person name="Thomas-White K."/>
            <person name="Wolfe A.J."/>
        </authorList>
    </citation>
    <scope>NUCLEOTIDE SEQUENCE [LARGE SCALE GENOMIC DNA]</scope>
    <source>
        <strain evidence="4 5">UMB0018</strain>
    </source>
</reference>
<gene>
    <name evidence="4" type="ORF">CYJ22_09620</name>
</gene>
<evidence type="ECO:0000259" key="2">
    <source>
        <dbReference type="Pfam" id="PF11774"/>
    </source>
</evidence>
<dbReference type="GO" id="GO:0003677">
    <property type="term" value="F:DNA binding"/>
    <property type="evidence" value="ECO:0007669"/>
    <property type="project" value="UniProtKB-KW"/>
</dbReference>
<protein>
    <submittedName>
        <fullName evidence="4">Lsr2 family protein</fullName>
    </submittedName>
</protein>
<evidence type="ECO:0000259" key="3">
    <source>
        <dbReference type="Pfam" id="PF23359"/>
    </source>
</evidence>
<evidence type="ECO:0000313" key="5">
    <source>
        <dbReference type="Proteomes" id="UP000234198"/>
    </source>
</evidence>
<proteinExistence type="predicted"/>